<keyword evidence="1" id="KW-0479">Metal-binding</keyword>
<reference evidence="5" key="3">
    <citation type="submission" date="2018-07" db="EMBL/GenBank/DDBJ databases">
        <title>WGS assembly of Glycine max.</title>
        <authorList>
            <person name="Schmutz J."/>
            <person name="Cannon S."/>
            <person name="Schlueter J."/>
            <person name="Ma J."/>
            <person name="Mitros T."/>
            <person name="Nelson W."/>
            <person name="Hyten D."/>
            <person name="Song Q."/>
            <person name="Thelen J."/>
            <person name="Cheng J."/>
            <person name="Xu D."/>
            <person name="Hellsten U."/>
            <person name="May G."/>
            <person name="Yu Y."/>
            <person name="Sakurai T."/>
            <person name="Umezawa T."/>
            <person name="Bhattacharyya M."/>
            <person name="Sandhu D."/>
            <person name="Valliyodan B."/>
            <person name="Lindquist E."/>
            <person name="Peto M."/>
            <person name="Grant D."/>
            <person name="Shu S."/>
            <person name="Goodstein D."/>
            <person name="Barry K."/>
            <person name="Futrell-Griggs M."/>
            <person name="Abernathy B."/>
            <person name="Du J."/>
            <person name="Tian Z."/>
            <person name="Zhu L."/>
            <person name="Gill N."/>
            <person name="Joshi T."/>
            <person name="Libault M."/>
            <person name="Sethuraman A."/>
            <person name="Zhang X."/>
            <person name="Shinozaki K."/>
            <person name="Nguyen H."/>
            <person name="Wing R."/>
            <person name="Cregan P."/>
            <person name="Specht J."/>
            <person name="Grimwood J."/>
            <person name="Rokhsar D."/>
            <person name="Stacey G."/>
            <person name="Shoemaker R."/>
            <person name="Jackson S."/>
        </authorList>
    </citation>
    <scope>NUCLEOTIDE SEQUENCE</scope>
    <source>
        <tissue evidence="5">Callus</tissue>
    </source>
</reference>
<dbReference type="Gene3D" id="1.10.238.10">
    <property type="entry name" value="EF-hand"/>
    <property type="match status" value="2"/>
</dbReference>
<feature type="domain" description="EF-hand" evidence="4">
    <location>
        <begin position="2"/>
        <end position="37"/>
    </location>
</feature>
<reference evidence="5 6" key="1">
    <citation type="journal article" date="2010" name="Nature">
        <title>Genome sequence of the palaeopolyploid soybean.</title>
        <authorList>
            <person name="Schmutz J."/>
            <person name="Cannon S.B."/>
            <person name="Schlueter J."/>
            <person name="Ma J."/>
            <person name="Mitros T."/>
            <person name="Nelson W."/>
            <person name="Hyten D.L."/>
            <person name="Song Q."/>
            <person name="Thelen J.J."/>
            <person name="Cheng J."/>
            <person name="Xu D."/>
            <person name="Hellsten U."/>
            <person name="May G.D."/>
            <person name="Yu Y."/>
            <person name="Sakurai T."/>
            <person name="Umezawa T."/>
            <person name="Bhattacharyya M.K."/>
            <person name="Sandhu D."/>
            <person name="Valliyodan B."/>
            <person name="Lindquist E."/>
            <person name="Peto M."/>
            <person name="Grant D."/>
            <person name="Shu S."/>
            <person name="Goodstein D."/>
            <person name="Barry K."/>
            <person name="Futrell-Griggs M."/>
            <person name="Abernathy B."/>
            <person name="Du J."/>
            <person name="Tian Z."/>
            <person name="Zhu L."/>
            <person name="Gill N."/>
            <person name="Joshi T."/>
            <person name="Libault M."/>
            <person name="Sethuraman A."/>
            <person name="Zhang X.-C."/>
            <person name="Shinozaki K."/>
            <person name="Nguyen H.T."/>
            <person name="Wing R.A."/>
            <person name="Cregan P."/>
            <person name="Specht J."/>
            <person name="Grimwood J."/>
            <person name="Rokhsar D."/>
            <person name="Stacey G."/>
            <person name="Shoemaker R.C."/>
            <person name="Jackson S.A."/>
        </authorList>
    </citation>
    <scope>NUCLEOTIDE SEQUENCE [LARGE SCALE GENOMIC DNA]</scope>
    <source>
        <strain evidence="6">cv. Williams 82</strain>
        <tissue evidence="5">Callus</tissue>
    </source>
</reference>
<evidence type="ECO:0000259" key="4">
    <source>
        <dbReference type="PROSITE" id="PS50222"/>
    </source>
</evidence>
<dbReference type="SMR" id="A0A0R0F9G1"/>
<dbReference type="InParanoid" id="A0A0R0F9G1"/>
<dbReference type="InterPro" id="IPR039647">
    <property type="entry name" value="EF_hand_pair_protein_CML-like"/>
</dbReference>
<evidence type="ECO:0000256" key="2">
    <source>
        <dbReference type="ARBA" id="ARBA00022737"/>
    </source>
</evidence>
<dbReference type="PANTHER" id="PTHR10891">
    <property type="entry name" value="EF-HAND CALCIUM-BINDING DOMAIN CONTAINING PROTEIN"/>
    <property type="match status" value="1"/>
</dbReference>
<dbReference type="OrthoDB" id="26525at2759"/>
<protein>
    <recommendedName>
        <fullName evidence="4">EF-hand domain-containing protein</fullName>
    </recommendedName>
</protein>
<evidence type="ECO:0000313" key="6">
    <source>
        <dbReference type="EnsemblPlants" id="KRG99889"/>
    </source>
</evidence>
<proteinExistence type="predicted"/>
<dbReference type="SMART" id="SM00054">
    <property type="entry name" value="EFh"/>
    <property type="match status" value="4"/>
</dbReference>
<dbReference type="SUPFAM" id="SSF47473">
    <property type="entry name" value="EF-hand"/>
    <property type="match status" value="1"/>
</dbReference>
<organism evidence="5">
    <name type="scientific">Glycine max</name>
    <name type="common">Soybean</name>
    <name type="synonym">Glycine hispida</name>
    <dbReference type="NCBI Taxonomy" id="3847"/>
    <lineage>
        <taxon>Eukaryota</taxon>
        <taxon>Viridiplantae</taxon>
        <taxon>Streptophyta</taxon>
        <taxon>Embryophyta</taxon>
        <taxon>Tracheophyta</taxon>
        <taxon>Spermatophyta</taxon>
        <taxon>Magnoliopsida</taxon>
        <taxon>eudicotyledons</taxon>
        <taxon>Gunneridae</taxon>
        <taxon>Pentapetalae</taxon>
        <taxon>rosids</taxon>
        <taxon>fabids</taxon>
        <taxon>Fabales</taxon>
        <taxon>Fabaceae</taxon>
        <taxon>Papilionoideae</taxon>
        <taxon>50 kb inversion clade</taxon>
        <taxon>NPAAA clade</taxon>
        <taxon>indigoferoid/millettioid clade</taxon>
        <taxon>Phaseoleae</taxon>
        <taxon>Glycine</taxon>
        <taxon>Glycine subgen. Soja</taxon>
    </lineage>
</organism>
<dbReference type="EnsemblPlants" id="KRG99889">
    <property type="protein sequence ID" value="KRG99889"/>
    <property type="gene ID" value="GLYMA_18G177900"/>
</dbReference>
<feature type="domain" description="EF-hand" evidence="4">
    <location>
        <begin position="105"/>
        <end position="135"/>
    </location>
</feature>
<accession>A0A0R0F9G1</accession>
<dbReference type="CDD" id="cd00051">
    <property type="entry name" value="EFh"/>
    <property type="match status" value="2"/>
</dbReference>
<keyword evidence="7" id="KW-1185">Reference proteome</keyword>
<dbReference type="InterPro" id="IPR002048">
    <property type="entry name" value="EF_hand_dom"/>
</dbReference>
<dbReference type="Gramene" id="KRG99889">
    <property type="protein sequence ID" value="KRG99889"/>
    <property type="gene ID" value="GLYMA_18G177900"/>
</dbReference>
<dbReference type="STRING" id="3847.A0A0R0F9G1"/>
<dbReference type="InterPro" id="IPR011992">
    <property type="entry name" value="EF-hand-dom_pair"/>
</dbReference>
<dbReference type="FunFam" id="1.10.238.10:FF:000341">
    <property type="entry name" value="Putative calcium-binding protein CML19"/>
    <property type="match status" value="1"/>
</dbReference>
<reference evidence="6" key="2">
    <citation type="submission" date="2018-02" db="UniProtKB">
        <authorList>
            <consortium name="EnsemblPlants"/>
        </authorList>
    </citation>
    <scope>IDENTIFICATION</scope>
    <source>
        <strain evidence="6">Williams 82</strain>
    </source>
</reference>
<dbReference type="InterPro" id="IPR018247">
    <property type="entry name" value="EF_Hand_1_Ca_BS"/>
</dbReference>
<dbReference type="PROSITE" id="PS50222">
    <property type="entry name" value="EF_HAND_2"/>
    <property type="match status" value="4"/>
</dbReference>
<name>A0A0R0F9G1_SOYBN</name>
<evidence type="ECO:0000256" key="3">
    <source>
        <dbReference type="ARBA" id="ARBA00022837"/>
    </source>
</evidence>
<gene>
    <name evidence="5" type="ORF">GLYMA_18G177900</name>
</gene>
<keyword evidence="3" id="KW-0106">Calcium</keyword>
<evidence type="ECO:0000256" key="1">
    <source>
        <dbReference type="ARBA" id="ARBA00022723"/>
    </source>
</evidence>
<dbReference type="GO" id="GO:0005509">
    <property type="term" value="F:calcium ion binding"/>
    <property type="evidence" value="ECO:0007669"/>
    <property type="project" value="InterPro"/>
</dbReference>
<sequence length="135" mass="15297">MGKQVGFEDVLRYFDEDGDGKVLPSELKHGLGMMGGELPMKEAKMAIAALDSDGDGLLSLEDFIALMEQKLNDLKVAFEMYDTERCGFITPKRLKKILKKMGESKSIDECKSMIKQFDLNRDGVLSFEEFRIMMQ</sequence>
<dbReference type="Proteomes" id="UP000008827">
    <property type="component" value="Chromosome 18"/>
</dbReference>
<feature type="domain" description="EF-hand" evidence="4">
    <location>
        <begin position="74"/>
        <end position="104"/>
    </location>
</feature>
<evidence type="ECO:0000313" key="7">
    <source>
        <dbReference type="Proteomes" id="UP000008827"/>
    </source>
</evidence>
<dbReference type="Pfam" id="PF13499">
    <property type="entry name" value="EF-hand_7"/>
    <property type="match status" value="2"/>
</dbReference>
<keyword evidence="2" id="KW-0677">Repeat</keyword>
<feature type="domain" description="EF-hand" evidence="4">
    <location>
        <begin position="38"/>
        <end position="73"/>
    </location>
</feature>
<evidence type="ECO:0000313" key="5">
    <source>
        <dbReference type="EMBL" id="KRG99889.1"/>
    </source>
</evidence>
<dbReference type="EMBL" id="CM000851">
    <property type="protein sequence ID" value="KRG99889.1"/>
    <property type="molecule type" value="Genomic_DNA"/>
</dbReference>
<dbReference type="AlphaFoldDB" id="A0A0R0F9G1"/>
<dbReference type="OMA" id="FKEFEMA"/>
<dbReference type="PROSITE" id="PS00018">
    <property type="entry name" value="EF_HAND_1"/>
    <property type="match status" value="2"/>
</dbReference>